<dbReference type="Proteomes" id="UP001324993">
    <property type="component" value="Chromosome"/>
</dbReference>
<dbReference type="RefSeq" id="WP_319832983.1">
    <property type="nucleotide sequence ID" value="NZ_CP138858.1"/>
</dbReference>
<accession>A0ABZ0RIU3</accession>
<name>A0ABZ0RIU3_9BACT</name>
<dbReference type="EMBL" id="CP138858">
    <property type="protein sequence ID" value="WPJ96119.1"/>
    <property type="molecule type" value="Genomic_DNA"/>
</dbReference>
<protein>
    <submittedName>
        <fullName evidence="1">Uncharacterized protein</fullName>
    </submittedName>
</protein>
<organism evidence="1 2">
    <name type="scientific">Coraliomargarita algicola</name>
    <dbReference type="NCBI Taxonomy" id="3092156"/>
    <lineage>
        <taxon>Bacteria</taxon>
        <taxon>Pseudomonadati</taxon>
        <taxon>Verrucomicrobiota</taxon>
        <taxon>Opitutia</taxon>
        <taxon>Puniceicoccales</taxon>
        <taxon>Coraliomargaritaceae</taxon>
        <taxon>Coraliomargarita</taxon>
    </lineage>
</organism>
<reference evidence="1 2" key="1">
    <citation type="submission" date="2023-11" db="EMBL/GenBank/DDBJ databases">
        <title>Coraliomargarita sp. nov., isolated from marine algae.</title>
        <authorList>
            <person name="Lee J.K."/>
            <person name="Baek J.H."/>
            <person name="Kim J.M."/>
            <person name="Choi D.G."/>
            <person name="Jeon C.O."/>
        </authorList>
    </citation>
    <scope>NUCLEOTIDE SEQUENCE [LARGE SCALE GENOMIC DNA]</scope>
    <source>
        <strain evidence="1 2">J2-16</strain>
    </source>
</reference>
<evidence type="ECO:0000313" key="1">
    <source>
        <dbReference type="EMBL" id="WPJ96119.1"/>
    </source>
</evidence>
<gene>
    <name evidence="1" type="ORF">SH580_00200</name>
</gene>
<proteinExistence type="predicted"/>
<keyword evidence="2" id="KW-1185">Reference proteome</keyword>
<sequence>MKAEQNAVLALRVALGRLQLAAGPDQRVSARADILTDLSNSSGEADISKKYLTGIWSTEPVAEGTGEIEKLEWLVSGAPDVADEPDWHQNAWTGDTVVVVSDQTADTNDTDGDANDYEVAAGKVELQDTQGDTVGHYAYWVGDEGIKAKVNMTESEEALSDNPSNDAKFNRLHAVQRIDPSILEDGTGLDYSVEFDRSVLSRVFSRGLFDSVDQTGGTFLKTGFHDYTLSSKGLLTNALNGGLKTDLTRGLDDQPLTGDIFQDVSYDKVIPNWETMSSYYQLPSEISSDQVAVRAQTDTSQGLAPVILQVDLYNGLYFKTLPSGDYQLYVIYWSALVLHNPYDVALAPADYIVESSNYTEKSTSPFRFYLYDETGDNYPYANGSYYSPLENIEAATGTASRFVRYQTASPLAFAPGEVKVISTQTEDNFELDGFYSYADMPAGAKVLKPGYMETNGFLMMPLTVNSGPLNNGGIYTYTDLFNSDGTPKTFVFKPNGGHTSVKLYAIRNGAEEYIGGQTLGTVAGNTTVATKDENSIREVRPDFPIGMNGCSSRINLPRSNYLGYGYRLYSDFNYRAIAEEALVDINHYIAVPTQNLWSELYWNTTLGNGMDYSGESAFAGRSTSFDGLSEVVLFSVPQEKIFSLGDLRHANLRKYRLQRSGLNGTTAYSDYNDISIPSYVVGNSWANIFTPREVADYTYRVNEALWDQYYFSSIPLDTTDWSKSFPNSRIVTQDFNPNRSTHLSAILDRDRAAEYLAVDGAFNVNSTSVKAWRAILGGLSDLVDDPDVGSQKLDNIFPRITNWSLEDYRSGDISGGNVSHIPRMWSGSRSLTDDEMDALAEEIVAQVKLRGPFASLASFVNRTLIDKDPEENPDPAPSAGSRLRVLVDQHDTTLKGTLQAAIDNVDVDDDGLPDLNEDLRQADFQTSLGDDLAFTGSSRYGAPLGIIDSTVDATYSLTYSGIKDEYDPQIRPAYLENSYGLISADAPGFLSQMDILSALAPLLTVRSDTFTIRTYGDSVNPVTGDVIRSWCEAVVQRTAEAIDSTRPAAGRLFKVVSFRWLNEDEV</sequence>
<evidence type="ECO:0000313" key="2">
    <source>
        <dbReference type="Proteomes" id="UP001324993"/>
    </source>
</evidence>